<evidence type="ECO:0000313" key="6">
    <source>
        <dbReference type="Proteomes" id="UP000632498"/>
    </source>
</evidence>
<dbReference type="CDD" id="cd01949">
    <property type="entry name" value="GGDEF"/>
    <property type="match status" value="1"/>
</dbReference>
<keyword evidence="3" id="KW-0472">Membrane</keyword>
<gene>
    <name evidence="5" type="ORF">GCM10011332_07870</name>
</gene>
<organism evidence="5 6">
    <name type="scientific">Terasakiella brassicae</name>
    <dbReference type="NCBI Taxonomy" id="1634917"/>
    <lineage>
        <taxon>Bacteria</taxon>
        <taxon>Pseudomonadati</taxon>
        <taxon>Pseudomonadota</taxon>
        <taxon>Alphaproteobacteria</taxon>
        <taxon>Rhodospirillales</taxon>
        <taxon>Terasakiellaceae</taxon>
        <taxon>Terasakiella</taxon>
    </lineage>
</organism>
<dbReference type="FunFam" id="3.30.70.270:FF:000001">
    <property type="entry name" value="Diguanylate cyclase domain protein"/>
    <property type="match status" value="1"/>
</dbReference>
<keyword evidence="6" id="KW-1185">Reference proteome</keyword>
<dbReference type="EC" id="2.7.7.65" evidence="1"/>
<evidence type="ECO:0000256" key="2">
    <source>
        <dbReference type="ARBA" id="ARBA00034247"/>
    </source>
</evidence>
<dbReference type="GO" id="GO:0052621">
    <property type="term" value="F:diguanylate cyclase activity"/>
    <property type="evidence" value="ECO:0007669"/>
    <property type="project" value="UniProtKB-EC"/>
</dbReference>
<feature type="transmembrane region" description="Helical" evidence="3">
    <location>
        <begin position="137"/>
        <end position="160"/>
    </location>
</feature>
<dbReference type="PANTHER" id="PTHR45138">
    <property type="entry name" value="REGULATORY COMPONENTS OF SENSORY TRANSDUCTION SYSTEM"/>
    <property type="match status" value="1"/>
</dbReference>
<dbReference type="Proteomes" id="UP000632498">
    <property type="component" value="Unassembled WGS sequence"/>
</dbReference>
<feature type="transmembrane region" description="Helical" evidence="3">
    <location>
        <begin position="167"/>
        <end position="187"/>
    </location>
</feature>
<evidence type="ECO:0000256" key="3">
    <source>
        <dbReference type="SAM" id="Phobius"/>
    </source>
</evidence>
<reference evidence="5" key="1">
    <citation type="journal article" date="2014" name="Int. J. Syst. Evol. Microbiol.">
        <title>Complete genome sequence of Corynebacterium casei LMG S-19264T (=DSM 44701T), isolated from a smear-ripened cheese.</title>
        <authorList>
            <consortium name="US DOE Joint Genome Institute (JGI-PGF)"/>
            <person name="Walter F."/>
            <person name="Albersmeier A."/>
            <person name="Kalinowski J."/>
            <person name="Ruckert C."/>
        </authorList>
    </citation>
    <scope>NUCLEOTIDE SEQUENCE</scope>
    <source>
        <strain evidence="5">CGMCC 1.15254</strain>
    </source>
</reference>
<keyword evidence="3" id="KW-0812">Transmembrane</keyword>
<evidence type="ECO:0000313" key="5">
    <source>
        <dbReference type="EMBL" id="GGF56839.1"/>
    </source>
</evidence>
<dbReference type="InterPro" id="IPR043128">
    <property type="entry name" value="Rev_trsase/Diguanyl_cyclase"/>
</dbReference>
<feature type="transmembrane region" description="Helical" evidence="3">
    <location>
        <begin position="105"/>
        <end position="125"/>
    </location>
</feature>
<dbReference type="SMART" id="SM00267">
    <property type="entry name" value="GGDEF"/>
    <property type="match status" value="1"/>
</dbReference>
<dbReference type="Pfam" id="PF00990">
    <property type="entry name" value="GGDEF"/>
    <property type="match status" value="1"/>
</dbReference>
<evidence type="ECO:0000256" key="1">
    <source>
        <dbReference type="ARBA" id="ARBA00012528"/>
    </source>
</evidence>
<feature type="transmembrane region" description="Helical" evidence="3">
    <location>
        <begin position="47"/>
        <end position="66"/>
    </location>
</feature>
<feature type="transmembrane region" description="Helical" evidence="3">
    <location>
        <begin position="78"/>
        <end position="98"/>
    </location>
</feature>
<dbReference type="AlphaFoldDB" id="A0A917F808"/>
<dbReference type="InterPro" id="IPR050469">
    <property type="entry name" value="Diguanylate_Cyclase"/>
</dbReference>
<name>A0A917F808_9PROT</name>
<dbReference type="EMBL" id="BMHV01000004">
    <property type="protein sequence ID" value="GGF56839.1"/>
    <property type="molecule type" value="Genomic_DNA"/>
</dbReference>
<feature type="transmembrane region" description="Helical" evidence="3">
    <location>
        <begin position="193"/>
        <end position="212"/>
    </location>
</feature>
<dbReference type="PROSITE" id="PS50887">
    <property type="entry name" value="GGDEF"/>
    <property type="match status" value="1"/>
</dbReference>
<reference evidence="5" key="2">
    <citation type="submission" date="2020-09" db="EMBL/GenBank/DDBJ databases">
        <authorList>
            <person name="Sun Q."/>
            <person name="Zhou Y."/>
        </authorList>
    </citation>
    <scope>NUCLEOTIDE SEQUENCE</scope>
    <source>
        <strain evidence="5">CGMCC 1.15254</strain>
    </source>
</reference>
<feature type="domain" description="GGDEF" evidence="4">
    <location>
        <begin position="255"/>
        <end position="385"/>
    </location>
</feature>
<dbReference type="InterPro" id="IPR029787">
    <property type="entry name" value="Nucleotide_cyclase"/>
</dbReference>
<dbReference type="NCBIfam" id="TIGR00254">
    <property type="entry name" value="GGDEF"/>
    <property type="match status" value="1"/>
</dbReference>
<proteinExistence type="predicted"/>
<dbReference type="PANTHER" id="PTHR45138:SF9">
    <property type="entry name" value="DIGUANYLATE CYCLASE DGCM-RELATED"/>
    <property type="match status" value="1"/>
</dbReference>
<dbReference type="InterPro" id="IPR000160">
    <property type="entry name" value="GGDEF_dom"/>
</dbReference>
<dbReference type="SUPFAM" id="SSF55073">
    <property type="entry name" value="Nucleotide cyclase"/>
    <property type="match status" value="1"/>
</dbReference>
<dbReference type="Gene3D" id="3.30.70.270">
    <property type="match status" value="1"/>
</dbReference>
<accession>A0A917F808</accession>
<keyword evidence="3" id="KW-1133">Transmembrane helix</keyword>
<evidence type="ECO:0000259" key="4">
    <source>
        <dbReference type="PROSITE" id="PS50887"/>
    </source>
</evidence>
<sequence>MTMANSSNQTSVIDSLRKEFKRIHEFRELILPFTHSAHIRRHRAKIIASRVGLMSLLFSLVIPLWIGIDYFAFSWPTWAILAVLRIVSAIVFFVLYILHSSCKTLPNAYLLLGGMMAIPPVFYLISQPFLMNVETNAFGAAVVSAYALLPFIVVAGLSVFPLTALEVLFTGSGIMVVVMLGAAQQAAFQLQDFITTIWLMVLVIGVSIFSGMSQLHYMISLINQASKDLLTGAFTRRSGEEYLDLQFRIASRTEVPFSILFMDVDNFKSVNDEFGHEQGDMVLKQVAERLQRCLRRSDQLIRWGGEEFVILLPNTSAEYIKPILNRLSEITLGKRPDGRPITISIGISELSLDRCEDWIEMVEKADHRMYEAKKSGRNKSVGPKPDLNLENIIAA</sequence>
<protein>
    <recommendedName>
        <fullName evidence="1">diguanylate cyclase</fullName>
        <ecNumber evidence="1">2.7.7.65</ecNumber>
    </recommendedName>
</protein>
<comment type="caution">
    <text evidence="5">The sequence shown here is derived from an EMBL/GenBank/DDBJ whole genome shotgun (WGS) entry which is preliminary data.</text>
</comment>
<comment type="catalytic activity">
    <reaction evidence="2">
        <text>2 GTP = 3',3'-c-di-GMP + 2 diphosphate</text>
        <dbReference type="Rhea" id="RHEA:24898"/>
        <dbReference type="ChEBI" id="CHEBI:33019"/>
        <dbReference type="ChEBI" id="CHEBI:37565"/>
        <dbReference type="ChEBI" id="CHEBI:58805"/>
        <dbReference type="EC" id="2.7.7.65"/>
    </reaction>
</comment>